<evidence type="ECO:0008006" key="5">
    <source>
        <dbReference type="Google" id="ProtNLM"/>
    </source>
</evidence>
<gene>
    <name evidence="3" type="ORF">MIZ03_2933</name>
</gene>
<name>A0ABM7MP13_9BURK</name>
<proteinExistence type="predicted"/>
<organism evidence="3 4">
    <name type="scientific">Rhodoferax lithotrophicus</name>
    <dbReference type="NCBI Taxonomy" id="2798804"/>
    <lineage>
        <taxon>Bacteria</taxon>
        <taxon>Pseudomonadati</taxon>
        <taxon>Pseudomonadota</taxon>
        <taxon>Betaproteobacteria</taxon>
        <taxon>Burkholderiales</taxon>
        <taxon>Comamonadaceae</taxon>
        <taxon>Rhodoferax</taxon>
    </lineage>
</organism>
<evidence type="ECO:0000313" key="3">
    <source>
        <dbReference type="EMBL" id="BCO28040.1"/>
    </source>
</evidence>
<dbReference type="Proteomes" id="UP000824366">
    <property type="component" value="Chromosome"/>
</dbReference>
<keyword evidence="4" id="KW-1185">Reference proteome</keyword>
<dbReference type="RefSeq" id="WP_223904037.1">
    <property type="nucleotide sequence ID" value="NZ_AP024238.1"/>
</dbReference>
<reference evidence="3 4" key="1">
    <citation type="journal article" date="2021" name="Microbiol. Spectr.">
        <title>A Single Bacterium Capable of Oxidation and Reduction of Iron at Circumneutral pH.</title>
        <authorList>
            <person name="Kato S."/>
            <person name="Ohkuma M."/>
        </authorList>
    </citation>
    <scope>NUCLEOTIDE SEQUENCE [LARGE SCALE GENOMIC DNA]</scope>
    <source>
        <strain evidence="3 4">MIZ03</strain>
    </source>
</reference>
<accession>A0ABM7MP13</accession>
<evidence type="ECO:0000256" key="2">
    <source>
        <dbReference type="SAM" id="MobiDB-lite"/>
    </source>
</evidence>
<feature type="region of interest" description="Disordered" evidence="2">
    <location>
        <begin position="94"/>
        <end position="115"/>
    </location>
</feature>
<feature type="coiled-coil region" evidence="1">
    <location>
        <begin position="1"/>
        <end position="50"/>
    </location>
</feature>
<sequence length="115" mass="13023">MAQRAEYIEKMELQLDKLNKKMEGLETTAQEAKEEARQKYKDEMGKLRAQSKIAAAKLEELKTASVDSWKGMVNDMEKMHDALTHSFFSLFQTPEPAASTAKHEKKDSSNDGKKG</sequence>
<feature type="compositionally biased region" description="Basic and acidic residues" evidence="2">
    <location>
        <begin position="101"/>
        <end position="115"/>
    </location>
</feature>
<protein>
    <recommendedName>
        <fullName evidence="5">Coiled coil domain-containing protein</fullName>
    </recommendedName>
</protein>
<dbReference type="EMBL" id="AP024238">
    <property type="protein sequence ID" value="BCO28040.1"/>
    <property type="molecule type" value="Genomic_DNA"/>
</dbReference>
<evidence type="ECO:0000256" key="1">
    <source>
        <dbReference type="SAM" id="Coils"/>
    </source>
</evidence>
<evidence type="ECO:0000313" key="4">
    <source>
        <dbReference type="Proteomes" id="UP000824366"/>
    </source>
</evidence>
<keyword evidence="1" id="KW-0175">Coiled coil</keyword>